<dbReference type="AlphaFoldDB" id="A0AAN7R7D3"/>
<comment type="similarity">
    <text evidence="2">Belongs to the protein kinase superfamily. Ser/Thr protein kinase family.</text>
</comment>
<keyword evidence="16 22" id="KW-0472">Membrane</keyword>
<dbReference type="Gene3D" id="3.30.200.20">
    <property type="entry name" value="Phosphorylase Kinase, domain 1"/>
    <property type="match status" value="1"/>
</dbReference>
<keyword evidence="7" id="KW-0433">Leucine-rich repeat</keyword>
<evidence type="ECO:0000256" key="4">
    <source>
        <dbReference type="ARBA" id="ARBA00022475"/>
    </source>
</evidence>
<keyword evidence="13" id="KW-0418">Kinase</keyword>
<keyword evidence="14 21" id="KW-0067">ATP-binding</keyword>
<dbReference type="FunFam" id="1.10.510.10:FF:000358">
    <property type="entry name" value="Putative leucine-rich repeat receptor-like serine/threonine-protein kinase"/>
    <property type="match status" value="1"/>
</dbReference>
<reference evidence="24 25" key="1">
    <citation type="journal article" date="2023" name="Hortic Res">
        <title>Pangenome of water caltrop reveals structural variations and asymmetric subgenome divergence after allopolyploidization.</title>
        <authorList>
            <person name="Zhang X."/>
            <person name="Chen Y."/>
            <person name="Wang L."/>
            <person name="Yuan Y."/>
            <person name="Fang M."/>
            <person name="Shi L."/>
            <person name="Lu R."/>
            <person name="Comes H.P."/>
            <person name="Ma Y."/>
            <person name="Chen Y."/>
            <person name="Huang G."/>
            <person name="Zhou Y."/>
            <person name="Zheng Z."/>
            <person name="Qiu Y."/>
        </authorList>
    </citation>
    <scope>NUCLEOTIDE SEQUENCE [LARGE SCALE GENOMIC DNA]</scope>
    <source>
        <strain evidence="24">F231</strain>
    </source>
</reference>
<keyword evidence="25" id="KW-1185">Reference proteome</keyword>
<dbReference type="SUPFAM" id="SSF52058">
    <property type="entry name" value="L domain-like"/>
    <property type="match status" value="2"/>
</dbReference>
<dbReference type="Gene3D" id="3.80.10.10">
    <property type="entry name" value="Ribonuclease Inhibitor"/>
    <property type="match status" value="4"/>
</dbReference>
<dbReference type="InterPro" id="IPR011009">
    <property type="entry name" value="Kinase-like_dom_sf"/>
</dbReference>
<dbReference type="PROSITE" id="PS50011">
    <property type="entry name" value="PROTEIN_KINASE_DOM"/>
    <property type="match status" value="1"/>
</dbReference>
<dbReference type="Proteomes" id="UP001346149">
    <property type="component" value="Unassembled WGS sequence"/>
</dbReference>
<evidence type="ECO:0000256" key="15">
    <source>
        <dbReference type="ARBA" id="ARBA00022989"/>
    </source>
</evidence>
<keyword evidence="12 21" id="KW-0547">Nucleotide-binding</keyword>
<comment type="catalytic activity">
    <reaction evidence="19">
        <text>L-threonyl-[protein] + ATP = O-phospho-L-threonyl-[protein] + ADP + H(+)</text>
        <dbReference type="Rhea" id="RHEA:46608"/>
        <dbReference type="Rhea" id="RHEA-COMP:11060"/>
        <dbReference type="Rhea" id="RHEA-COMP:11605"/>
        <dbReference type="ChEBI" id="CHEBI:15378"/>
        <dbReference type="ChEBI" id="CHEBI:30013"/>
        <dbReference type="ChEBI" id="CHEBI:30616"/>
        <dbReference type="ChEBI" id="CHEBI:61977"/>
        <dbReference type="ChEBI" id="CHEBI:456216"/>
        <dbReference type="EC" id="2.7.11.1"/>
    </reaction>
</comment>
<evidence type="ECO:0000256" key="7">
    <source>
        <dbReference type="ARBA" id="ARBA00022614"/>
    </source>
</evidence>
<keyword evidence="6" id="KW-0597">Phosphoprotein</keyword>
<dbReference type="InterPro" id="IPR051809">
    <property type="entry name" value="Plant_receptor-like_S/T_kinase"/>
</dbReference>
<organism evidence="24 25">
    <name type="scientific">Trapa natans</name>
    <name type="common">Water chestnut</name>
    <dbReference type="NCBI Taxonomy" id="22666"/>
    <lineage>
        <taxon>Eukaryota</taxon>
        <taxon>Viridiplantae</taxon>
        <taxon>Streptophyta</taxon>
        <taxon>Embryophyta</taxon>
        <taxon>Tracheophyta</taxon>
        <taxon>Spermatophyta</taxon>
        <taxon>Magnoliopsida</taxon>
        <taxon>eudicotyledons</taxon>
        <taxon>Gunneridae</taxon>
        <taxon>Pentapetalae</taxon>
        <taxon>rosids</taxon>
        <taxon>malvids</taxon>
        <taxon>Myrtales</taxon>
        <taxon>Lythraceae</taxon>
        <taxon>Trapa</taxon>
    </lineage>
</organism>
<evidence type="ECO:0000256" key="21">
    <source>
        <dbReference type="PROSITE-ProRule" id="PRU10141"/>
    </source>
</evidence>
<evidence type="ECO:0000256" key="18">
    <source>
        <dbReference type="ARBA" id="ARBA00023180"/>
    </source>
</evidence>
<dbReference type="PANTHER" id="PTHR27008">
    <property type="entry name" value="OS04G0122200 PROTEIN"/>
    <property type="match status" value="1"/>
</dbReference>
<feature type="binding site" evidence="21">
    <location>
        <position position="793"/>
    </location>
    <ligand>
        <name>ATP</name>
        <dbReference type="ChEBI" id="CHEBI:30616"/>
    </ligand>
</feature>
<dbReference type="SUPFAM" id="SSF56112">
    <property type="entry name" value="Protein kinase-like (PK-like)"/>
    <property type="match status" value="1"/>
</dbReference>
<dbReference type="GO" id="GO:0005524">
    <property type="term" value="F:ATP binding"/>
    <property type="evidence" value="ECO:0007669"/>
    <property type="project" value="UniProtKB-UniRule"/>
</dbReference>
<dbReference type="InterPro" id="IPR032675">
    <property type="entry name" value="LRR_dom_sf"/>
</dbReference>
<dbReference type="EC" id="2.7.11.1" evidence="3"/>
<dbReference type="PANTHER" id="PTHR27008:SF610">
    <property type="entry name" value="SERINE-THREONINE_TYROSINE-PROTEIN KINASE CATALYTIC DOMAIN-CONTAINING PROTEIN"/>
    <property type="match status" value="1"/>
</dbReference>
<dbReference type="GO" id="GO:0005886">
    <property type="term" value="C:plasma membrane"/>
    <property type="evidence" value="ECO:0007669"/>
    <property type="project" value="UniProtKB-SubCell"/>
</dbReference>
<evidence type="ECO:0000256" key="20">
    <source>
        <dbReference type="ARBA" id="ARBA00048679"/>
    </source>
</evidence>
<evidence type="ECO:0000256" key="12">
    <source>
        <dbReference type="ARBA" id="ARBA00022741"/>
    </source>
</evidence>
<dbReference type="SMART" id="SM00369">
    <property type="entry name" value="LRR_TYP"/>
    <property type="match status" value="8"/>
</dbReference>
<dbReference type="PROSITE" id="PS00108">
    <property type="entry name" value="PROTEIN_KINASE_ST"/>
    <property type="match status" value="1"/>
</dbReference>
<dbReference type="Pfam" id="PF08263">
    <property type="entry name" value="LRRNT_2"/>
    <property type="match status" value="1"/>
</dbReference>
<keyword evidence="4" id="KW-1003">Cell membrane</keyword>
<dbReference type="PROSITE" id="PS00107">
    <property type="entry name" value="PROTEIN_KINASE_ATP"/>
    <property type="match status" value="1"/>
</dbReference>
<evidence type="ECO:0000256" key="11">
    <source>
        <dbReference type="ARBA" id="ARBA00022737"/>
    </source>
</evidence>
<name>A0AAN7R7D3_TRANT</name>
<keyword evidence="5" id="KW-0723">Serine/threonine-protein kinase</keyword>
<evidence type="ECO:0000256" key="3">
    <source>
        <dbReference type="ARBA" id="ARBA00012513"/>
    </source>
</evidence>
<dbReference type="FunFam" id="3.80.10.10:FF:000095">
    <property type="entry name" value="LRR receptor-like serine/threonine-protein kinase GSO1"/>
    <property type="match status" value="1"/>
</dbReference>
<evidence type="ECO:0000256" key="9">
    <source>
        <dbReference type="ARBA" id="ARBA00022692"/>
    </source>
</evidence>
<proteinExistence type="inferred from homology"/>
<evidence type="ECO:0000256" key="8">
    <source>
        <dbReference type="ARBA" id="ARBA00022679"/>
    </source>
</evidence>
<dbReference type="SMART" id="SM00220">
    <property type="entry name" value="S_TKc"/>
    <property type="match status" value="1"/>
</dbReference>
<keyword evidence="18" id="KW-0325">Glycoprotein</keyword>
<keyword evidence="10" id="KW-0732">Signal</keyword>
<dbReference type="GO" id="GO:0004674">
    <property type="term" value="F:protein serine/threonine kinase activity"/>
    <property type="evidence" value="ECO:0007669"/>
    <property type="project" value="UniProtKB-KW"/>
</dbReference>
<dbReference type="InterPro" id="IPR003591">
    <property type="entry name" value="Leu-rich_rpt_typical-subtyp"/>
</dbReference>
<dbReference type="InterPro" id="IPR013210">
    <property type="entry name" value="LRR_N_plant-typ"/>
</dbReference>
<dbReference type="Pfam" id="PF07714">
    <property type="entry name" value="PK_Tyr_Ser-Thr"/>
    <property type="match status" value="1"/>
</dbReference>
<dbReference type="Pfam" id="PF00560">
    <property type="entry name" value="LRR_1"/>
    <property type="match status" value="7"/>
</dbReference>
<keyword evidence="9 22" id="KW-0812">Transmembrane</keyword>
<keyword evidence="15 22" id="KW-1133">Transmembrane helix</keyword>
<comment type="catalytic activity">
    <reaction evidence="20">
        <text>L-seryl-[protein] + ATP = O-phospho-L-seryl-[protein] + ADP + H(+)</text>
        <dbReference type="Rhea" id="RHEA:17989"/>
        <dbReference type="Rhea" id="RHEA-COMP:9863"/>
        <dbReference type="Rhea" id="RHEA-COMP:11604"/>
        <dbReference type="ChEBI" id="CHEBI:15378"/>
        <dbReference type="ChEBI" id="CHEBI:29999"/>
        <dbReference type="ChEBI" id="CHEBI:30616"/>
        <dbReference type="ChEBI" id="CHEBI:83421"/>
        <dbReference type="ChEBI" id="CHEBI:456216"/>
        <dbReference type="EC" id="2.7.11.1"/>
    </reaction>
</comment>
<dbReference type="Pfam" id="PF13855">
    <property type="entry name" value="LRR_8"/>
    <property type="match status" value="1"/>
</dbReference>
<evidence type="ECO:0000256" key="13">
    <source>
        <dbReference type="ARBA" id="ARBA00022777"/>
    </source>
</evidence>
<evidence type="ECO:0000256" key="1">
    <source>
        <dbReference type="ARBA" id="ARBA00004162"/>
    </source>
</evidence>
<keyword evidence="8" id="KW-0808">Transferase</keyword>
<protein>
    <recommendedName>
        <fullName evidence="3">non-specific serine/threonine protein kinase</fullName>
        <ecNumber evidence="3">2.7.11.1</ecNumber>
    </recommendedName>
</protein>
<dbReference type="InterPro" id="IPR000719">
    <property type="entry name" value="Prot_kinase_dom"/>
</dbReference>
<evidence type="ECO:0000256" key="6">
    <source>
        <dbReference type="ARBA" id="ARBA00022553"/>
    </source>
</evidence>
<evidence type="ECO:0000313" key="25">
    <source>
        <dbReference type="Proteomes" id="UP001346149"/>
    </source>
</evidence>
<evidence type="ECO:0000256" key="19">
    <source>
        <dbReference type="ARBA" id="ARBA00047899"/>
    </source>
</evidence>
<dbReference type="FunFam" id="3.30.200.20:FF:000432">
    <property type="entry name" value="LRR receptor-like serine/threonine-protein kinase EFR"/>
    <property type="match status" value="1"/>
</dbReference>
<evidence type="ECO:0000256" key="14">
    <source>
        <dbReference type="ARBA" id="ARBA00022840"/>
    </source>
</evidence>
<evidence type="ECO:0000256" key="5">
    <source>
        <dbReference type="ARBA" id="ARBA00022527"/>
    </source>
</evidence>
<dbReference type="InterPro" id="IPR001245">
    <property type="entry name" value="Ser-Thr/Tyr_kinase_cat_dom"/>
</dbReference>
<gene>
    <name evidence="24" type="ORF">SAY86_020067</name>
</gene>
<feature type="transmembrane region" description="Helical" evidence="22">
    <location>
        <begin position="709"/>
        <end position="731"/>
    </location>
</feature>
<evidence type="ECO:0000256" key="2">
    <source>
        <dbReference type="ARBA" id="ARBA00008684"/>
    </source>
</evidence>
<evidence type="ECO:0000256" key="22">
    <source>
        <dbReference type="SAM" id="Phobius"/>
    </source>
</evidence>
<comment type="caution">
    <text evidence="24">The sequence shown here is derived from an EMBL/GenBank/DDBJ whole genome shotgun (WGS) entry which is preliminary data.</text>
</comment>
<keyword evidence="11" id="KW-0677">Repeat</keyword>
<evidence type="ECO:0000259" key="23">
    <source>
        <dbReference type="PROSITE" id="PS50011"/>
    </source>
</evidence>
<evidence type="ECO:0000313" key="24">
    <source>
        <dbReference type="EMBL" id="KAK4788748.1"/>
    </source>
</evidence>
<sequence length="1065" mass="115836">MTTVTHPPATSKPIIIPSGQKSIEQVISHELILASTLLQHLCSLWKPRKLRAYLHAPTHMEVPPTLASIYSITAILLLSRIMFGVNGIGGNETDRLALLEFKASVLDPLGAMRSWNSSIHFCQWDGVACDSRHQRVVTLDLSYRNLSGIISPHIGNLSFLRELDLTGNFLNSRIPPEVGQLRGLERLLLENNTLSGEIPPSLSNCSSLEALVLKRNLLQGKLPEELGFLPNLKELILSLNYLTGGIPPSFGNLSSLLELRLALNKLNGTIPEALGNLQTIQVLYLGTNYFVGTIPSSIFNLSSVYAFDVANNRLEGVLPSDMGFTMPRLQNLGLFNNRLTGPIPKSISSLSNLSVFQIEANKFTGDVPSFQNMSMLFRFIIFNNNLGGEQDDDLNFLCSMTNSTVLEDLNIYGNSFRGPLPKCIGKLSKTLILFSLSINNISGRLPSEIGNLVNLERLLVGVNSISGTIPPEIGNLTSLRVLVLDRNEFSGEIPGSLGNLVLLNELSMRNNSLHGSLPSSISNCKDLQGLDVSNNKLVGAIPPEIMSLSSLSIYADFSGNNFSGSVPMQVGNMKNLGKLYLSDNRFSGEIPSTLGSCTSLEYLYMQDNMLGGSIPSSLSSFKGIRQLNLSNNRLSGQIPKFLEELPLESLDLSFNEFDGVLPEGGVFKNASAVSVVGNQKLCGGLPQFHLPKCNAGRTRKRGSTDRVRIIVASVLGLLGVALALSLVYIFWFRKKRDAMTISSHSQNDLWKVSYQSLLKATGGFSSTNLVGEGSFGSVFRGVFDWDPSPVAIKVLNLNQHGASKSFIAECNALRNTRHRNLVKVLTACSGTNYQGDDFKALVYEFMVNGSIDEWLHPAATTKEATDGSWRQLSTRQRLDIAVDVACALEYLHHGGEIPIVHCDLKPSNVLLDDKMVAHVGDFGLVRFLPEVTGKLITEQSISLGVKGSFGYIAPEYGAGGGISTSGDVYSYGILVLEMFTGKRPTDDLFTDGLNLHSFVRSALPVHISEVVDPVLLQERADLECLASIMEIGVACSSASPGDRMVITDVVAALETIEKKLFDASY</sequence>
<dbReference type="FunFam" id="3.80.10.10:FF:000317">
    <property type="entry name" value="Inactive leucine-rich repeat receptor-like protein kinase"/>
    <property type="match status" value="1"/>
</dbReference>
<evidence type="ECO:0000256" key="16">
    <source>
        <dbReference type="ARBA" id="ARBA00023136"/>
    </source>
</evidence>
<comment type="subcellular location">
    <subcellularLocation>
        <location evidence="1">Cell membrane</location>
        <topology evidence="1">Single-pass membrane protein</topology>
    </subcellularLocation>
</comment>
<dbReference type="InterPro" id="IPR008271">
    <property type="entry name" value="Ser/Thr_kinase_AS"/>
</dbReference>
<evidence type="ECO:0000256" key="17">
    <source>
        <dbReference type="ARBA" id="ARBA00023170"/>
    </source>
</evidence>
<dbReference type="Gene3D" id="1.10.510.10">
    <property type="entry name" value="Transferase(Phosphotransferase) domain 1"/>
    <property type="match status" value="1"/>
</dbReference>
<feature type="domain" description="Protein kinase" evidence="23">
    <location>
        <begin position="764"/>
        <end position="1056"/>
    </location>
</feature>
<dbReference type="InterPro" id="IPR017441">
    <property type="entry name" value="Protein_kinase_ATP_BS"/>
</dbReference>
<accession>A0AAN7R7D3</accession>
<dbReference type="EMBL" id="JAXQNO010000011">
    <property type="protein sequence ID" value="KAK4788748.1"/>
    <property type="molecule type" value="Genomic_DNA"/>
</dbReference>
<dbReference type="InterPro" id="IPR001611">
    <property type="entry name" value="Leu-rich_rpt"/>
</dbReference>
<keyword evidence="17" id="KW-0675">Receptor</keyword>
<evidence type="ECO:0000256" key="10">
    <source>
        <dbReference type="ARBA" id="ARBA00022729"/>
    </source>
</evidence>